<dbReference type="Pfam" id="PF13976">
    <property type="entry name" value="gag_pre-integrs"/>
    <property type="match status" value="1"/>
</dbReference>
<name>A0ABQ5BQ13_9ASTR</name>
<comment type="caution">
    <text evidence="2">The sequence shown here is derived from an EMBL/GenBank/DDBJ whole genome shotgun (WGS) entry which is preliminary data.</text>
</comment>
<protein>
    <submittedName>
        <fullName evidence="2">Ribonuclease H-like domain-containing protein</fullName>
    </submittedName>
</protein>
<sequence length="108" mass="12262">MYLSLLTSLKPDFRSSITRDNNYTIEFDVFGFSVKDFLTRHILLRSDSSGDLYPVTKSSTLPAAFLSTSSSMWHQRLGHPSDEVLRSLVSRQFISCNKEKSSHICHAC</sequence>
<gene>
    <name evidence="2" type="ORF">Tco_0875015</name>
</gene>
<accession>A0ABQ5BQ13</accession>
<reference evidence="2" key="1">
    <citation type="journal article" date="2022" name="Int. J. Mol. Sci.">
        <title>Draft Genome of Tanacetum Coccineum: Genomic Comparison of Closely Related Tanacetum-Family Plants.</title>
        <authorList>
            <person name="Yamashiro T."/>
            <person name="Shiraishi A."/>
            <person name="Nakayama K."/>
            <person name="Satake H."/>
        </authorList>
    </citation>
    <scope>NUCLEOTIDE SEQUENCE</scope>
</reference>
<feature type="domain" description="GAG-pre-integrase" evidence="1">
    <location>
        <begin position="57"/>
        <end position="108"/>
    </location>
</feature>
<evidence type="ECO:0000259" key="1">
    <source>
        <dbReference type="Pfam" id="PF13976"/>
    </source>
</evidence>
<dbReference type="Proteomes" id="UP001151760">
    <property type="component" value="Unassembled WGS sequence"/>
</dbReference>
<proteinExistence type="predicted"/>
<dbReference type="EMBL" id="BQNB010013464">
    <property type="protein sequence ID" value="GJT16309.1"/>
    <property type="molecule type" value="Genomic_DNA"/>
</dbReference>
<reference evidence="2" key="2">
    <citation type="submission" date="2022-01" db="EMBL/GenBank/DDBJ databases">
        <authorList>
            <person name="Yamashiro T."/>
            <person name="Shiraishi A."/>
            <person name="Satake H."/>
            <person name="Nakayama K."/>
        </authorList>
    </citation>
    <scope>NUCLEOTIDE SEQUENCE</scope>
</reference>
<organism evidence="2 3">
    <name type="scientific">Tanacetum coccineum</name>
    <dbReference type="NCBI Taxonomy" id="301880"/>
    <lineage>
        <taxon>Eukaryota</taxon>
        <taxon>Viridiplantae</taxon>
        <taxon>Streptophyta</taxon>
        <taxon>Embryophyta</taxon>
        <taxon>Tracheophyta</taxon>
        <taxon>Spermatophyta</taxon>
        <taxon>Magnoliopsida</taxon>
        <taxon>eudicotyledons</taxon>
        <taxon>Gunneridae</taxon>
        <taxon>Pentapetalae</taxon>
        <taxon>asterids</taxon>
        <taxon>campanulids</taxon>
        <taxon>Asterales</taxon>
        <taxon>Asteraceae</taxon>
        <taxon>Asteroideae</taxon>
        <taxon>Anthemideae</taxon>
        <taxon>Anthemidinae</taxon>
        <taxon>Tanacetum</taxon>
    </lineage>
</organism>
<keyword evidence="3" id="KW-1185">Reference proteome</keyword>
<evidence type="ECO:0000313" key="2">
    <source>
        <dbReference type="EMBL" id="GJT16309.1"/>
    </source>
</evidence>
<dbReference type="InterPro" id="IPR025724">
    <property type="entry name" value="GAG-pre-integrase_dom"/>
</dbReference>
<evidence type="ECO:0000313" key="3">
    <source>
        <dbReference type="Proteomes" id="UP001151760"/>
    </source>
</evidence>